<dbReference type="SMART" id="SM00066">
    <property type="entry name" value="GAL4"/>
    <property type="match status" value="1"/>
</dbReference>
<dbReference type="GO" id="GO:0008270">
    <property type="term" value="F:zinc ion binding"/>
    <property type="evidence" value="ECO:0007669"/>
    <property type="project" value="InterPro"/>
</dbReference>
<dbReference type="SUPFAM" id="SSF57701">
    <property type="entry name" value="Zn2/Cys6 DNA-binding domain"/>
    <property type="match status" value="1"/>
</dbReference>
<comment type="caution">
    <text evidence="8">The sequence shown here is derived from an EMBL/GenBank/DDBJ whole genome shotgun (WGS) entry which is preliminary data.</text>
</comment>
<dbReference type="RefSeq" id="XP_043160282.1">
    <property type="nucleotide sequence ID" value="XM_043304347.1"/>
</dbReference>
<evidence type="ECO:0000313" key="9">
    <source>
        <dbReference type="Proteomes" id="UP001043456"/>
    </source>
</evidence>
<dbReference type="AlphaFoldDB" id="A0A9P3BDX0"/>
<evidence type="ECO:0000256" key="1">
    <source>
        <dbReference type="ARBA" id="ARBA00022723"/>
    </source>
</evidence>
<accession>A0A9P3BDX0</accession>
<keyword evidence="3" id="KW-0805">Transcription regulation</keyword>
<dbReference type="PANTHER" id="PTHR47660">
    <property type="entry name" value="TRANSCRIPTION FACTOR WITH C2H2 AND ZN(2)-CYS(6) DNA BINDING DOMAIN (EUROFUNG)-RELATED-RELATED"/>
    <property type="match status" value="1"/>
</dbReference>
<dbReference type="InterPro" id="IPR001138">
    <property type="entry name" value="Zn2Cys6_DnaBD"/>
</dbReference>
<keyword evidence="9" id="KW-1185">Reference proteome</keyword>
<sequence length="416" mass="46699">MPPSRRKSCLACVQSKRKCDKGLPICQRCLARKTDCEYNGRYPDRLRQTTGRNVDENVAFAEPFAGEMSSDWQLQRSPALPAAAILSSCANDAFFNFGNSPFNLASIPQDIFLSSAVIEDTVAQQNSNDIGKVISDTTAQARVEFAAKRLAMIPKTFSEKGQTMFIHRFLFKERSPPALQDALSACALYCLKNAENQVLVFRNLEHRRQQLIAATDPLLASEMDLLEALQALILYQIIRLFDGDIRLRAQAEADEPVLILWAAHLKLRTCQVQPSPLAPPEAPLLPESTSTDWQRWLIEESSRRTVITAFLLKGVYNFLKLGYHTVPDLRASFTAQAALWNSQSGISWRKAHSERERLEVRVTHWDEAIAKARPGDLEELGVLLMAMLKGIEATREWLGHSHIIRYGLEGAEYGSV</sequence>
<keyword evidence="6" id="KW-0539">Nucleus</keyword>
<dbReference type="Proteomes" id="UP001043456">
    <property type="component" value="Unassembled WGS sequence"/>
</dbReference>
<protein>
    <submittedName>
        <fullName evidence="8">Transcription factor gsfR2</fullName>
    </submittedName>
</protein>
<dbReference type="GeneID" id="67007088"/>
<organism evidence="8 9">
    <name type="scientific">Aspergillus pseudoviridinutans</name>
    <dbReference type="NCBI Taxonomy" id="1517512"/>
    <lineage>
        <taxon>Eukaryota</taxon>
        <taxon>Fungi</taxon>
        <taxon>Dikarya</taxon>
        <taxon>Ascomycota</taxon>
        <taxon>Pezizomycotina</taxon>
        <taxon>Eurotiomycetes</taxon>
        <taxon>Eurotiomycetidae</taxon>
        <taxon>Eurotiales</taxon>
        <taxon>Aspergillaceae</taxon>
        <taxon>Aspergillus</taxon>
        <taxon>Aspergillus subgen. Fumigati</taxon>
    </lineage>
</organism>
<dbReference type="PROSITE" id="PS50048">
    <property type="entry name" value="ZN2_CY6_FUNGAL_2"/>
    <property type="match status" value="1"/>
</dbReference>
<dbReference type="EMBL" id="BHVY01000006">
    <property type="protein sequence ID" value="GIJ89536.1"/>
    <property type="molecule type" value="Genomic_DNA"/>
</dbReference>
<gene>
    <name evidence="8" type="ORF">Asppvi_008478</name>
</gene>
<dbReference type="PANTHER" id="PTHR47660:SF3">
    <property type="entry name" value="FINGER DOMAIN PROTEIN, PUTATIVE (AFU_ORTHOLOGUE AFUA_4G03310)-RELATED"/>
    <property type="match status" value="1"/>
</dbReference>
<keyword evidence="1" id="KW-0479">Metal-binding</keyword>
<dbReference type="Gene3D" id="4.10.240.10">
    <property type="entry name" value="Zn(2)-C6 fungal-type DNA-binding domain"/>
    <property type="match status" value="1"/>
</dbReference>
<keyword evidence="2" id="KW-0862">Zinc</keyword>
<dbReference type="OrthoDB" id="4216928at2759"/>
<dbReference type="Pfam" id="PF00172">
    <property type="entry name" value="Zn_clus"/>
    <property type="match status" value="1"/>
</dbReference>
<dbReference type="CDD" id="cd00067">
    <property type="entry name" value="GAL4"/>
    <property type="match status" value="1"/>
</dbReference>
<keyword evidence="4" id="KW-0238">DNA-binding</keyword>
<keyword evidence="5" id="KW-0804">Transcription</keyword>
<evidence type="ECO:0000313" key="8">
    <source>
        <dbReference type="EMBL" id="GIJ89536.1"/>
    </source>
</evidence>
<evidence type="ECO:0000259" key="7">
    <source>
        <dbReference type="PROSITE" id="PS50048"/>
    </source>
</evidence>
<proteinExistence type="predicted"/>
<reference evidence="8 9" key="1">
    <citation type="submission" date="2018-10" db="EMBL/GenBank/DDBJ databases">
        <title>Pan-genome distribution and transcriptional activeness of fungal secondary metabolism genes in Aspergillus section Fumigati.</title>
        <authorList>
            <person name="Takahashi H."/>
            <person name="Umemura M."/>
            <person name="Ninomiya A."/>
            <person name="Kusuya Y."/>
            <person name="Urayama S."/>
            <person name="Shimizu M."/>
            <person name="Watanabe A."/>
            <person name="Kamei K."/>
            <person name="Yaguchi T."/>
            <person name="Hagiwara D."/>
        </authorList>
    </citation>
    <scope>NUCLEOTIDE SEQUENCE [LARGE SCALE GENOMIC DNA]</scope>
    <source>
        <strain evidence="8 9">IFM 55266</strain>
    </source>
</reference>
<evidence type="ECO:0000256" key="2">
    <source>
        <dbReference type="ARBA" id="ARBA00022833"/>
    </source>
</evidence>
<name>A0A9P3BDX0_9EURO</name>
<evidence type="ECO:0000256" key="4">
    <source>
        <dbReference type="ARBA" id="ARBA00023125"/>
    </source>
</evidence>
<dbReference type="InterPro" id="IPR036864">
    <property type="entry name" value="Zn2-C6_fun-type_DNA-bd_sf"/>
</dbReference>
<dbReference type="GO" id="GO:0000981">
    <property type="term" value="F:DNA-binding transcription factor activity, RNA polymerase II-specific"/>
    <property type="evidence" value="ECO:0007669"/>
    <property type="project" value="InterPro"/>
</dbReference>
<feature type="domain" description="Zn(2)-C6 fungal-type" evidence="7">
    <location>
        <begin position="8"/>
        <end position="38"/>
    </location>
</feature>
<evidence type="ECO:0000256" key="3">
    <source>
        <dbReference type="ARBA" id="ARBA00023015"/>
    </source>
</evidence>
<evidence type="ECO:0000256" key="5">
    <source>
        <dbReference type="ARBA" id="ARBA00023163"/>
    </source>
</evidence>
<evidence type="ECO:0000256" key="6">
    <source>
        <dbReference type="ARBA" id="ARBA00023242"/>
    </source>
</evidence>
<dbReference type="GO" id="GO:0003677">
    <property type="term" value="F:DNA binding"/>
    <property type="evidence" value="ECO:0007669"/>
    <property type="project" value="UniProtKB-KW"/>
</dbReference>